<organism evidence="2 3">
    <name type="scientific">Ensete ventricosum</name>
    <name type="common">Abyssinian banana</name>
    <name type="synonym">Musa ensete</name>
    <dbReference type="NCBI Taxonomy" id="4639"/>
    <lineage>
        <taxon>Eukaryota</taxon>
        <taxon>Viridiplantae</taxon>
        <taxon>Streptophyta</taxon>
        <taxon>Embryophyta</taxon>
        <taxon>Tracheophyta</taxon>
        <taxon>Spermatophyta</taxon>
        <taxon>Magnoliopsida</taxon>
        <taxon>Liliopsida</taxon>
        <taxon>Zingiberales</taxon>
        <taxon>Musaceae</taxon>
        <taxon>Ensete</taxon>
    </lineage>
</organism>
<sequence>MQLRRKGRSTSTSTLTKMQSDTALPRIVVNADVDAEQRCSAIASRSMQMSSGAQHLRRFRRRCKASTSVLSPHLSSPLSLLIHNSHPRPPTAPRKRSVSQPATTRSIAFSGHEENSSVAPAEKPNVEPMDSLKRRGGSARCLQALETDASRTDRLSARRRRDQKEMVEHGKAEVDVHWSWDPLQHDF</sequence>
<accession>A0A426YGA7</accession>
<reference evidence="2 3" key="1">
    <citation type="journal article" date="2014" name="Agronomy (Basel)">
        <title>A Draft Genome Sequence for Ensete ventricosum, the Drought-Tolerant Tree Against Hunger.</title>
        <authorList>
            <person name="Harrison J."/>
            <person name="Moore K.A."/>
            <person name="Paszkiewicz K."/>
            <person name="Jones T."/>
            <person name="Grant M."/>
            <person name="Ambacheew D."/>
            <person name="Muzemil S."/>
            <person name="Studholme D.J."/>
        </authorList>
    </citation>
    <scope>NUCLEOTIDE SEQUENCE [LARGE SCALE GENOMIC DNA]</scope>
</reference>
<name>A0A426YGA7_ENSVE</name>
<dbReference type="Proteomes" id="UP000287651">
    <property type="component" value="Unassembled WGS sequence"/>
</dbReference>
<feature type="region of interest" description="Disordered" evidence="1">
    <location>
        <begin position="1"/>
        <end position="20"/>
    </location>
</feature>
<dbReference type="EMBL" id="AMZH03012609">
    <property type="protein sequence ID" value="RRT50707.1"/>
    <property type="molecule type" value="Genomic_DNA"/>
</dbReference>
<evidence type="ECO:0000313" key="2">
    <source>
        <dbReference type="EMBL" id="RRT50707.1"/>
    </source>
</evidence>
<gene>
    <name evidence="2" type="ORF">B296_00051560</name>
</gene>
<proteinExistence type="predicted"/>
<feature type="region of interest" description="Disordered" evidence="1">
    <location>
        <begin position="82"/>
        <end position="170"/>
    </location>
</feature>
<evidence type="ECO:0000313" key="3">
    <source>
        <dbReference type="Proteomes" id="UP000287651"/>
    </source>
</evidence>
<comment type="caution">
    <text evidence="2">The sequence shown here is derived from an EMBL/GenBank/DDBJ whole genome shotgun (WGS) entry which is preliminary data.</text>
</comment>
<feature type="compositionally biased region" description="Basic and acidic residues" evidence="1">
    <location>
        <begin position="148"/>
        <end position="170"/>
    </location>
</feature>
<dbReference type="AlphaFoldDB" id="A0A426YGA7"/>
<evidence type="ECO:0000256" key="1">
    <source>
        <dbReference type="SAM" id="MobiDB-lite"/>
    </source>
</evidence>
<feature type="compositionally biased region" description="Polar residues" evidence="1">
    <location>
        <begin position="98"/>
        <end position="107"/>
    </location>
</feature>
<feature type="compositionally biased region" description="Polar residues" evidence="1">
    <location>
        <begin position="9"/>
        <end position="20"/>
    </location>
</feature>
<protein>
    <submittedName>
        <fullName evidence="2">Uncharacterized protein</fullName>
    </submittedName>
</protein>